<gene>
    <name evidence="1" type="ORF">A5642_27350</name>
</gene>
<dbReference type="AlphaFoldDB" id="A0A1A0MC90"/>
<comment type="caution">
    <text evidence="1">The sequence shown here is derived from an EMBL/GenBank/DDBJ whole genome shotgun (WGS) entry which is preliminary data.</text>
</comment>
<keyword evidence="1" id="KW-0808">Transferase</keyword>
<accession>A0A1A0MC90</accession>
<dbReference type="PANTHER" id="PTHR12526">
    <property type="entry name" value="GLYCOSYLTRANSFERASE"/>
    <property type="match status" value="1"/>
</dbReference>
<reference evidence="1 2" key="1">
    <citation type="submission" date="2016-06" db="EMBL/GenBank/DDBJ databases">
        <authorList>
            <person name="Kjaerup R.B."/>
            <person name="Dalgaard T.S."/>
            <person name="Juul-Madsen H.R."/>
        </authorList>
    </citation>
    <scope>NUCLEOTIDE SEQUENCE [LARGE SCALE GENOMIC DNA]</scope>
    <source>
        <strain evidence="1 2">1199456.5</strain>
    </source>
</reference>
<dbReference type="RefSeq" id="WP_064860136.1">
    <property type="nucleotide sequence ID" value="NZ_LZSF01000224.1"/>
</dbReference>
<dbReference type="Pfam" id="PF13692">
    <property type="entry name" value="Glyco_trans_1_4"/>
    <property type="match status" value="1"/>
</dbReference>
<sequence>MSVTLVSAVDPYPTDAGKKVVLAGFLEYFRERFGAGNVHYLLVGGRAQQAFPVTLHPLPRPSRRAALTAVSTRLPFGRSTLQESLLYSPDVARAVAAAIARIGPDFEIYDTIRMAQYADAARADWQLCYLDDLFSERYAAMLDAGNRYPDVTIRPLGNFEQHVPGPLRPLADSKLPQRMLLRMEGLLARRSEDRAALRFRRNLLVNDGEAARLRARVAHRGTADVMAVPPLVKPPPYRARQYGGAPEFVFVGLLSLPHNEDGVRAFLTDVWPLVLGRMPKARLRIIGRDCGPELAEIVGRQGESVTLEGYVADLTEVLSSAAGLVNYLRFGSGIKLKVIEALGRGLPVVSTNIGADGFATGTEHGVLVADQAEQFAEALCDLTDPARNRAVSEGARGQFGTMYARDAVFACYDQAFAIGR</sequence>
<dbReference type="GO" id="GO:0016757">
    <property type="term" value="F:glycosyltransferase activity"/>
    <property type="evidence" value="ECO:0007669"/>
    <property type="project" value="TreeGrafter"/>
</dbReference>
<dbReference type="PANTHER" id="PTHR12526:SF600">
    <property type="entry name" value="GLYCOSYL TRANSFERASE GROUP 1"/>
    <property type="match status" value="1"/>
</dbReference>
<name>A0A1A0MC90_MYCMU</name>
<protein>
    <submittedName>
        <fullName evidence="1">Glycosyl transferase family 1</fullName>
    </submittedName>
</protein>
<dbReference type="EMBL" id="LZSF01000224">
    <property type="protein sequence ID" value="OBA82428.1"/>
    <property type="molecule type" value="Genomic_DNA"/>
</dbReference>
<evidence type="ECO:0000313" key="2">
    <source>
        <dbReference type="Proteomes" id="UP000093962"/>
    </source>
</evidence>
<dbReference type="Gene3D" id="3.40.50.2000">
    <property type="entry name" value="Glycogen Phosphorylase B"/>
    <property type="match status" value="1"/>
</dbReference>
<dbReference type="SUPFAM" id="SSF53756">
    <property type="entry name" value="UDP-Glycosyltransferase/glycogen phosphorylase"/>
    <property type="match status" value="1"/>
</dbReference>
<dbReference type="OrthoDB" id="9807209at2"/>
<proteinExistence type="predicted"/>
<organism evidence="1 2">
    <name type="scientific">Mycolicibacterium mucogenicum</name>
    <name type="common">Mycobacterium mucogenicum</name>
    <dbReference type="NCBI Taxonomy" id="56689"/>
    <lineage>
        <taxon>Bacteria</taxon>
        <taxon>Bacillati</taxon>
        <taxon>Actinomycetota</taxon>
        <taxon>Actinomycetes</taxon>
        <taxon>Mycobacteriales</taxon>
        <taxon>Mycobacteriaceae</taxon>
        <taxon>Mycolicibacterium</taxon>
    </lineage>
</organism>
<evidence type="ECO:0000313" key="1">
    <source>
        <dbReference type="EMBL" id="OBA82428.1"/>
    </source>
</evidence>
<dbReference type="Proteomes" id="UP000093962">
    <property type="component" value="Unassembled WGS sequence"/>
</dbReference>